<feature type="transmembrane region" description="Helical" evidence="1">
    <location>
        <begin position="259"/>
        <end position="279"/>
    </location>
</feature>
<reference evidence="3 4" key="1">
    <citation type="journal article" date="2021" name="Hortic Res">
        <title>Chromosome-scale assembly of the Dendrobium chrysotoxum genome enhances the understanding of orchid evolution.</title>
        <authorList>
            <person name="Zhang Y."/>
            <person name="Zhang G.Q."/>
            <person name="Zhang D."/>
            <person name="Liu X.D."/>
            <person name="Xu X.Y."/>
            <person name="Sun W.H."/>
            <person name="Yu X."/>
            <person name="Zhu X."/>
            <person name="Wang Z.W."/>
            <person name="Zhao X."/>
            <person name="Zhong W.Y."/>
            <person name="Chen H."/>
            <person name="Yin W.L."/>
            <person name="Huang T."/>
            <person name="Niu S.C."/>
            <person name="Liu Z.J."/>
        </authorList>
    </citation>
    <scope>NUCLEOTIDE SEQUENCE [LARGE SCALE GENOMIC DNA]</scope>
    <source>
        <strain evidence="3">Lindl</strain>
    </source>
</reference>
<evidence type="ECO:0000259" key="2">
    <source>
        <dbReference type="Pfam" id="PF02517"/>
    </source>
</evidence>
<organism evidence="3 4">
    <name type="scientific">Dendrobium chrysotoxum</name>
    <name type="common">Orchid</name>
    <dbReference type="NCBI Taxonomy" id="161865"/>
    <lineage>
        <taxon>Eukaryota</taxon>
        <taxon>Viridiplantae</taxon>
        <taxon>Streptophyta</taxon>
        <taxon>Embryophyta</taxon>
        <taxon>Tracheophyta</taxon>
        <taxon>Spermatophyta</taxon>
        <taxon>Magnoliopsida</taxon>
        <taxon>Liliopsida</taxon>
        <taxon>Asparagales</taxon>
        <taxon>Orchidaceae</taxon>
        <taxon>Epidendroideae</taxon>
        <taxon>Malaxideae</taxon>
        <taxon>Dendrobiinae</taxon>
        <taxon>Dendrobium</taxon>
    </lineage>
</organism>
<feature type="transmembrane region" description="Helical" evidence="1">
    <location>
        <begin position="206"/>
        <end position="225"/>
    </location>
</feature>
<keyword evidence="1" id="KW-0812">Transmembrane</keyword>
<evidence type="ECO:0000256" key="1">
    <source>
        <dbReference type="SAM" id="Phobius"/>
    </source>
</evidence>
<dbReference type="Proteomes" id="UP000775213">
    <property type="component" value="Unassembled WGS sequence"/>
</dbReference>
<dbReference type="PANTHER" id="PTHR43592:SF15">
    <property type="entry name" value="CAAX AMINO TERMINAL PROTEASE FAMILY PROTEIN"/>
    <property type="match status" value="1"/>
</dbReference>
<dbReference type="PANTHER" id="PTHR43592">
    <property type="entry name" value="CAAX AMINO TERMINAL PROTEASE"/>
    <property type="match status" value="1"/>
</dbReference>
<gene>
    <name evidence="3" type="ORF">IEQ34_010266</name>
</gene>
<accession>A0AAV7H0U7</accession>
<keyword evidence="4" id="KW-1185">Reference proteome</keyword>
<keyword evidence="1" id="KW-0472">Membrane</keyword>
<dbReference type="GO" id="GO:0080120">
    <property type="term" value="P:CAAX-box protein maturation"/>
    <property type="evidence" value="ECO:0007669"/>
    <property type="project" value="UniProtKB-ARBA"/>
</dbReference>
<dbReference type="GO" id="GO:0004175">
    <property type="term" value="F:endopeptidase activity"/>
    <property type="evidence" value="ECO:0007669"/>
    <property type="project" value="UniProtKB-ARBA"/>
</dbReference>
<evidence type="ECO:0000313" key="4">
    <source>
        <dbReference type="Proteomes" id="UP000775213"/>
    </source>
</evidence>
<dbReference type="EMBL" id="JAGFBR010000009">
    <property type="protein sequence ID" value="KAH0462691.1"/>
    <property type="molecule type" value="Genomic_DNA"/>
</dbReference>
<feature type="domain" description="CAAX prenyl protease 2/Lysostaphin resistance protein A-like" evidence="2">
    <location>
        <begin position="210"/>
        <end position="263"/>
    </location>
</feature>
<name>A0AAV7H0U7_DENCH</name>
<comment type="caution">
    <text evidence="3">The sequence shown here is derived from an EMBL/GenBank/DDBJ whole genome shotgun (WGS) entry which is preliminary data.</text>
</comment>
<dbReference type="AlphaFoldDB" id="A0AAV7H0U7"/>
<sequence>MAVVPSANPLGAIRAHLLLNPTSSSRIFPAERKRPLFLNLLIRRDILRVCCSNLKEDTDEALSREDAQNSEGGQWAIFKPWDVPWDWKVTTYIMMPYLMSACYIHPIPIPTKKVLSCSLKTVAKLLVLYIFVSPHQPLPDDVFSLEWASPFNFKNGWIIWAVGGLSVASFVAFVVKAFISGLYAGHADNETEHLARLLPMIGSSNFRFPMTFSVVATSTIFTLAHQSPGKSLEIFIFGTVLGLIYAQTRNLLVPITMHILWNSAVILLLTFLHVCFYLSNTHDFSALFFLPLTAELTIMQSQGYDIHKKKGTNRDAQCHIISRLMYVNDKAYEHQE</sequence>
<evidence type="ECO:0000313" key="3">
    <source>
        <dbReference type="EMBL" id="KAH0462691.1"/>
    </source>
</evidence>
<proteinExistence type="predicted"/>
<feature type="transmembrane region" description="Helical" evidence="1">
    <location>
        <begin position="158"/>
        <end position="185"/>
    </location>
</feature>
<protein>
    <recommendedName>
        <fullName evidence="2">CAAX prenyl protease 2/Lysostaphin resistance protein A-like domain-containing protein</fullName>
    </recommendedName>
</protein>
<keyword evidence="1" id="KW-1133">Transmembrane helix</keyword>
<feature type="transmembrane region" description="Helical" evidence="1">
    <location>
        <begin position="231"/>
        <end position="247"/>
    </location>
</feature>
<dbReference type="Pfam" id="PF02517">
    <property type="entry name" value="Rce1-like"/>
    <property type="match status" value="1"/>
</dbReference>
<dbReference type="InterPro" id="IPR003675">
    <property type="entry name" value="Rce1/LyrA-like_dom"/>
</dbReference>